<dbReference type="KEGG" id="nss:113431911"/>
<accession>A0A6J1WBS5</accession>
<dbReference type="GO" id="GO:0005219">
    <property type="term" value="F:ryanodine-sensitive calcium-release channel activity"/>
    <property type="evidence" value="ECO:0007669"/>
    <property type="project" value="TreeGrafter"/>
</dbReference>
<proteinExistence type="predicted"/>
<dbReference type="GO" id="GO:0005790">
    <property type="term" value="C:smooth endoplasmic reticulum"/>
    <property type="evidence" value="ECO:0007669"/>
    <property type="project" value="TreeGrafter"/>
</dbReference>
<dbReference type="AlphaFoldDB" id="A0A6J1WBS5"/>
<dbReference type="GO" id="GO:0006941">
    <property type="term" value="P:striated muscle contraction"/>
    <property type="evidence" value="ECO:0007669"/>
    <property type="project" value="TreeGrafter"/>
</dbReference>
<evidence type="ECO:0000259" key="1">
    <source>
        <dbReference type="Pfam" id="PF01365"/>
    </source>
</evidence>
<feature type="non-terminal residue" evidence="3">
    <location>
        <position position="1"/>
    </location>
</feature>
<sequence>AILHQEGHMDDALSLTRCQQEQSQAARMIYNTSGLYNQFIKGLDTLLGKTKSSTPVTLPIEGVILSLQDLINYFQHPEEELQHEEKQTKLRSLKNRQNLFQEEGMISLVLNCIDRLNVYSTAAHFAEFAGEDAAESWKEIVNLLYELL</sequence>
<name>A0A6J1WBS5_9SAUR</name>
<dbReference type="GO" id="GO:0042383">
    <property type="term" value="C:sarcolemma"/>
    <property type="evidence" value="ECO:0007669"/>
    <property type="project" value="TreeGrafter"/>
</dbReference>
<dbReference type="GO" id="GO:0034704">
    <property type="term" value="C:calcium channel complex"/>
    <property type="evidence" value="ECO:0007669"/>
    <property type="project" value="TreeGrafter"/>
</dbReference>
<protein>
    <submittedName>
        <fullName evidence="3">Ryanodine receptor 1-like</fullName>
    </submittedName>
</protein>
<dbReference type="PANTHER" id="PTHR46399">
    <property type="entry name" value="B30.2/SPRY DOMAIN-CONTAINING PROTEIN"/>
    <property type="match status" value="1"/>
</dbReference>
<organism evidence="2 3">
    <name type="scientific">Notechis scutatus</name>
    <name type="common">mainland tiger snake</name>
    <dbReference type="NCBI Taxonomy" id="8663"/>
    <lineage>
        <taxon>Eukaryota</taxon>
        <taxon>Metazoa</taxon>
        <taxon>Chordata</taxon>
        <taxon>Craniata</taxon>
        <taxon>Vertebrata</taxon>
        <taxon>Euteleostomi</taxon>
        <taxon>Lepidosauria</taxon>
        <taxon>Squamata</taxon>
        <taxon>Bifurcata</taxon>
        <taxon>Unidentata</taxon>
        <taxon>Episquamata</taxon>
        <taxon>Toxicofera</taxon>
        <taxon>Serpentes</taxon>
        <taxon>Colubroidea</taxon>
        <taxon>Elapidae</taxon>
        <taxon>Hydrophiinae</taxon>
        <taxon>Notechis</taxon>
    </lineage>
</organism>
<dbReference type="FunFam" id="1.25.10.30:FF:000002">
    <property type="entry name" value="ryanodine receptor isoform X2"/>
    <property type="match status" value="1"/>
</dbReference>
<dbReference type="Pfam" id="PF01365">
    <property type="entry name" value="RYDR_ITPR"/>
    <property type="match status" value="1"/>
</dbReference>
<dbReference type="RefSeq" id="XP_026549949.1">
    <property type="nucleotide sequence ID" value="XM_026694164.1"/>
</dbReference>
<dbReference type="GO" id="GO:0030018">
    <property type="term" value="C:Z disc"/>
    <property type="evidence" value="ECO:0007669"/>
    <property type="project" value="TreeGrafter"/>
</dbReference>
<dbReference type="PANTHER" id="PTHR46399:SF10">
    <property type="entry name" value="RYANODINE RECEPTOR 1"/>
    <property type="match status" value="1"/>
</dbReference>
<dbReference type="GO" id="GO:0033017">
    <property type="term" value="C:sarcoplasmic reticulum membrane"/>
    <property type="evidence" value="ECO:0007669"/>
    <property type="project" value="TreeGrafter"/>
</dbReference>
<keyword evidence="2" id="KW-1185">Reference proteome</keyword>
<feature type="non-terminal residue" evidence="3">
    <location>
        <position position="148"/>
    </location>
</feature>
<dbReference type="GO" id="GO:0014808">
    <property type="term" value="P:release of sequestered calcium ion into cytosol by sarcoplasmic reticulum"/>
    <property type="evidence" value="ECO:0007669"/>
    <property type="project" value="TreeGrafter"/>
</dbReference>
<reference evidence="3" key="1">
    <citation type="submission" date="2025-08" db="UniProtKB">
        <authorList>
            <consortium name="RefSeq"/>
        </authorList>
    </citation>
    <scope>IDENTIFICATION</scope>
</reference>
<gene>
    <name evidence="3" type="primary">LOC113431911</name>
</gene>
<feature type="domain" description="RIH" evidence="1">
    <location>
        <begin position="66"/>
        <end position="148"/>
    </location>
</feature>
<dbReference type="InterPro" id="IPR000699">
    <property type="entry name" value="RIH_dom"/>
</dbReference>
<dbReference type="SUPFAM" id="SSF100909">
    <property type="entry name" value="IP3 receptor type 1 binding core, domain 2"/>
    <property type="match status" value="1"/>
</dbReference>
<dbReference type="GeneID" id="113431911"/>
<dbReference type="Gene3D" id="1.25.10.30">
    <property type="entry name" value="IP3 receptor type 1 binding core, RIH domain"/>
    <property type="match status" value="1"/>
</dbReference>
<dbReference type="Proteomes" id="UP000504612">
    <property type="component" value="Unplaced"/>
</dbReference>
<dbReference type="InterPro" id="IPR035910">
    <property type="entry name" value="RyR/IP3R_RIH_dom_sf"/>
</dbReference>
<evidence type="ECO:0000313" key="3">
    <source>
        <dbReference type="RefSeq" id="XP_026549949.1"/>
    </source>
</evidence>
<evidence type="ECO:0000313" key="2">
    <source>
        <dbReference type="Proteomes" id="UP000504612"/>
    </source>
</evidence>
<dbReference type="InterPro" id="IPR015925">
    <property type="entry name" value="Ryanodine_IP3_receptor"/>
</dbReference>